<name>A0A7Y9IV82_9BURK</name>
<dbReference type="CDD" id="cd03311">
    <property type="entry name" value="CIMS_C_terminal_like"/>
    <property type="match status" value="1"/>
</dbReference>
<dbReference type="GO" id="GO:0009086">
    <property type="term" value="P:methionine biosynthetic process"/>
    <property type="evidence" value="ECO:0007669"/>
    <property type="project" value="InterPro"/>
</dbReference>
<dbReference type="InterPro" id="IPR038071">
    <property type="entry name" value="UROD/MetE-like_sf"/>
</dbReference>
<keyword evidence="2" id="KW-0808">Transferase</keyword>
<dbReference type="NCBIfam" id="NF005085">
    <property type="entry name" value="PRK06520.1"/>
    <property type="match status" value="1"/>
</dbReference>
<dbReference type="Pfam" id="PF01717">
    <property type="entry name" value="Meth_synt_2"/>
    <property type="match status" value="1"/>
</dbReference>
<organism evidence="2 3">
    <name type="scientific">Pigmentiphaga litoralis</name>
    <dbReference type="NCBI Taxonomy" id="516702"/>
    <lineage>
        <taxon>Bacteria</taxon>
        <taxon>Pseudomonadati</taxon>
        <taxon>Pseudomonadota</taxon>
        <taxon>Betaproteobacteria</taxon>
        <taxon>Burkholderiales</taxon>
        <taxon>Alcaligenaceae</taxon>
        <taxon>Pigmentiphaga</taxon>
    </lineage>
</organism>
<dbReference type="GO" id="GO:0032259">
    <property type="term" value="P:methylation"/>
    <property type="evidence" value="ECO:0007669"/>
    <property type="project" value="UniProtKB-KW"/>
</dbReference>
<dbReference type="EMBL" id="JACBYR010000001">
    <property type="protein sequence ID" value="NYE83559.1"/>
    <property type="molecule type" value="Genomic_DNA"/>
</dbReference>
<evidence type="ECO:0000313" key="2">
    <source>
        <dbReference type="EMBL" id="NYE83559.1"/>
    </source>
</evidence>
<accession>A0A7Y9IV82</accession>
<keyword evidence="2" id="KW-0489">Methyltransferase</keyword>
<evidence type="ECO:0000313" key="3">
    <source>
        <dbReference type="Proteomes" id="UP000542125"/>
    </source>
</evidence>
<dbReference type="EC" id="2.1.1.14" evidence="2"/>
<reference evidence="2 3" key="1">
    <citation type="submission" date="2020-07" db="EMBL/GenBank/DDBJ databases">
        <title>Genomic Encyclopedia of Type Strains, Phase IV (KMG-V): Genome sequencing to study the core and pangenomes of soil and plant-associated prokaryotes.</title>
        <authorList>
            <person name="Whitman W."/>
        </authorList>
    </citation>
    <scope>NUCLEOTIDE SEQUENCE [LARGE SCALE GENOMIC DNA]</scope>
    <source>
        <strain evidence="2 3">SAS40</strain>
    </source>
</reference>
<dbReference type="PANTHER" id="PTHR43844">
    <property type="entry name" value="METHIONINE SYNTHASE"/>
    <property type="match status" value="1"/>
</dbReference>
<dbReference type="Proteomes" id="UP000542125">
    <property type="component" value="Unassembled WGS sequence"/>
</dbReference>
<dbReference type="RefSeq" id="WP_179587308.1">
    <property type="nucleotide sequence ID" value="NZ_JACBYR010000001.1"/>
</dbReference>
<keyword evidence="3" id="KW-1185">Reference proteome</keyword>
<protein>
    <submittedName>
        <fullName evidence="2">5-methyltetrahydropteroyltriglutamate--homocysteine methyltransferase</fullName>
        <ecNumber evidence="2">2.1.1.14</ecNumber>
    </submittedName>
</protein>
<dbReference type="GO" id="GO:0003871">
    <property type="term" value="F:5-methyltetrahydropteroyltriglutamate-homocysteine S-methyltransferase activity"/>
    <property type="evidence" value="ECO:0007669"/>
    <property type="project" value="UniProtKB-EC"/>
</dbReference>
<comment type="caution">
    <text evidence="2">The sequence shown here is derived from an EMBL/GenBank/DDBJ whole genome shotgun (WGS) entry which is preliminary data.</text>
</comment>
<dbReference type="GO" id="GO:0008270">
    <property type="term" value="F:zinc ion binding"/>
    <property type="evidence" value="ECO:0007669"/>
    <property type="project" value="InterPro"/>
</dbReference>
<evidence type="ECO:0000259" key="1">
    <source>
        <dbReference type="Pfam" id="PF01717"/>
    </source>
</evidence>
<dbReference type="Gene3D" id="3.20.20.210">
    <property type="match status" value="1"/>
</dbReference>
<dbReference type="AlphaFoldDB" id="A0A7Y9IV82"/>
<dbReference type="InterPro" id="IPR002629">
    <property type="entry name" value="Met_Synth_C/arc"/>
</dbReference>
<gene>
    <name evidence="2" type="ORF">FHW18_002830</name>
</gene>
<feature type="domain" description="Cobalamin-independent methionine synthase MetE C-terminal/archaeal" evidence="1">
    <location>
        <begin position="161"/>
        <end position="362"/>
    </location>
</feature>
<dbReference type="SUPFAM" id="SSF51726">
    <property type="entry name" value="UROD/MetE-like"/>
    <property type="match status" value="1"/>
</dbReference>
<dbReference type="PANTHER" id="PTHR43844:SF1">
    <property type="entry name" value="METHIONINE SYNTHASE"/>
    <property type="match status" value="1"/>
</dbReference>
<sequence length="367" mass="41125">MHKTVPPFRADTVGSLLRPAALKAARASRLAGELSADGLREIEDREIQKVIARQEEIGLEAVTDGEFRRSWWHFDFLEGLDGVEGYESIQGIQFNGVQTKARSVKVTGKLGFTSHPMIEHFKFLKANAKAMPKMTIPSPSLLHFRGGRNAIDKKIYPDMEAFFDDLADAYRKVVHAFADAGCRYLQLDDTVWAYLCSEEQKNLVRQRGEDPDTFARIYAKMINHAIADRPSDMTISMHICRGNFRSTWISEGGYEPVAETLFGELNIDGYFLEYDSARAGGFEPLRFVKPGTQNVVLGLVTTKTGELENADNVKARIDEAAKYVSLDQLCLSPQCGFASTEEGNDLAESEQWAKLQLTVDIARDVWK</sequence>
<proteinExistence type="predicted"/>